<accession>A0A1I7W6B9</accession>
<evidence type="ECO:0000256" key="1">
    <source>
        <dbReference type="SAM" id="Phobius"/>
    </source>
</evidence>
<evidence type="ECO:0000313" key="3">
    <source>
        <dbReference type="WBParaSite" id="Hba_00171"/>
    </source>
</evidence>
<sequence>MKVRLSLIRILGFALFSCLVRILFSKRFKNTVARRRSVAKYPLNEDRFVCGTFIHYLLFILIFTQLIFQVDRMDSVLLLPIILLILFCLHFLFGYNKYSVPRTCLAYNLLPLNPSFYFFIPNYRFLPQRLRSALYVTRLKQYFVNIFTSSDYIIQEKWKKKHR</sequence>
<evidence type="ECO:0000313" key="2">
    <source>
        <dbReference type="Proteomes" id="UP000095283"/>
    </source>
</evidence>
<feature type="transmembrane region" description="Helical" evidence="1">
    <location>
        <begin position="45"/>
        <end position="70"/>
    </location>
</feature>
<keyword evidence="1" id="KW-0472">Membrane</keyword>
<dbReference type="Proteomes" id="UP000095283">
    <property type="component" value="Unplaced"/>
</dbReference>
<organism evidence="2 3">
    <name type="scientific">Heterorhabditis bacteriophora</name>
    <name type="common">Entomopathogenic nematode worm</name>
    <dbReference type="NCBI Taxonomy" id="37862"/>
    <lineage>
        <taxon>Eukaryota</taxon>
        <taxon>Metazoa</taxon>
        <taxon>Ecdysozoa</taxon>
        <taxon>Nematoda</taxon>
        <taxon>Chromadorea</taxon>
        <taxon>Rhabditida</taxon>
        <taxon>Rhabditina</taxon>
        <taxon>Rhabditomorpha</taxon>
        <taxon>Strongyloidea</taxon>
        <taxon>Heterorhabditidae</taxon>
        <taxon>Heterorhabditis</taxon>
    </lineage>
</organism>
<dbReference type="AlphaFoldDB" id="A0A1I7W6B9"/>
<keyword evidence="1" id="KW-1133">Transmembrane helix</keyword>
<reference evidence="3" key="1">
    <citation type="submission" date="2016-11" db="UniProtKB">
        <authorList>
            <consortium name="WormBaseParasite"/>
        </authorList>
    </citation>
    <scope>IDENTIFICATION</scope>
</reference>
<dbReference type="WBParaSite" id="Hba_00171">
    <property type="protein sequence ID" value="Hba_00171"/>
    <property type="gene ID" value="Hba_00171"/>
</dbReference>
<feature type="transmembrane region" description="Helical" evidence="1">
    <location>
        <begin position="76"/>
        <end position="95"/>
    </location>
</feature>
<keyword evidence="2" id="KW-1185">Reference proteome</keyword>
<proteinExistence type="predicted"/>
<keyword evidence="1" id="KW-0812">Transmembrane</keyword>
<name>A0A1I7W6B9_HETBA</name>
<feature type="transmembrane region" description="Helical" evidence="1">
    <location>
        <begin position="6"/>
        <end position="24"/>
    </location>
</feature>
<protein>
    <submittedName>
        <fullName evidence="3">Group-specific protein</fullName>
    </submittedName>
</protein>